<keyword evidence="7" id="KW-0175">Coiled coil</keyword>
<dbReference type="GO" id="GO:0005524">
    <property type="term" value="F:ATP binding"/>
    <property type="evidence" value="ECO:0007669"/>
    <property type="project" value="UniProtKB-KW"/>
</dbReference>
<feature type="domain" description="Disease resistance N-terminal" evidence="9">
    <location>
        <begin position="10"/>
        <end position="90"/>
    </location>
</feature>
<evidence type="ECO:0000256" key="2">
    <source>
        <dbReference type="ARBA" id="ARBA00022614"/>
    </source>
</evidence>
<dbReference type="GO" id="GO:0006952">
    <property type="term" value="P:defense response"/>
    <property type="evidence" value="ECO:0007669"/>
    <property type="project" value="UniProtKB-KW"/>
</dbReference>
<evidence type="ECO:0000259" key="9">
    <source>
        <dbReference type="Pfam" id="PF18052"/>
    </source>
</evidence>
<evidence type="ECO:0000259" key="10">
    <source>
        <dbReference type="Pfam" id="PF23559"/>
    </source>
</evidence>
<dbReference type="Pfam" id="PF00931">
    <property type="entry name" value="NB-ARC"/>
    <property type="match status" value="1"/>
</dbReference>
<dbReference type="SUPFAM" id="SSF52058">
    <property type="entry name" value="L domain-like"/>
    <property type="match status" value="1"/>
</dbReference>
<accession>J3NAG4</accession>
<dbReference type="Proteomes" id="UP000006038">
    <property type="component" value="Chromosome 11"/>
</dbReference>
<dbReference type="Gene3D" id="1.10.8.430">
    <property type="entry name" value="Helical domain of apoptotic protease-activating factors"/>
    <property type="match status" value="1"/>
</dbReference>
<proteinExistence type="inferred from homology"/>
<organism evidence="12">
    <name type="scientific">Oryza brachyantha</name>
    <name type="common">malo sina</name>
    <dbReference type="NCBI Taxonomy" id="4533"/>
    <lineage>
        <taxon>Eukaryota</taxon>
        <taxon>Viridiplantae</taxon>
        <taxon>Streptophyta</taxon>
        <taxon>Embryophyta</taxon>
        <taxon>Tracheophyta</taxon>
        <taxon>Spermatophyta</taxon>
        <taxon>Magnoliopsida</taxon>
        <taxon>Liliopsida</taxon>
        <taxon>Poales</taxon>
        <taxon>Poaceae</taxon>
        <taxon>BOP clade</taxon>
        <taxon>Oryzoideae</taxon>
        <taxon>Oryzeae</taxon>
        <taxon>Oryzinae</taxon>
        <taxon>Oryza</taxon>
    </lineage>
</organism>
<keyword evidence="6" id="KW-0067">ATP-binding</keyword>
<feature type="domain" description="Disease resistance protein winged helix" evidence="10">
    <location>
        <begin position="430"/>
        <end position="496"/>
    </location>
</feature>
<evidence type="ECO:0000256" key="7">
    <source>
        <dbReference type="ARBA" id="ARBA00023054"/>
    </source>
</evidence>
<dbReference type="Gene3D" id="1.20.5.4130">
    <property type="match status" value="1"/>
</dbReference>
<keyword evidence="4" id="KW-0547">Nucleotide-binding</keyword>
<comment type="similarity">
    <text evidence="1">Belongs to the disease resistance NB-LRR family.</text>
</comment>
<dbReference type="EnsemblPlants" id="OB11G28000.1">
    <property type="protein sequence ID" value="OB11G28000.1"/>
    <property type="gene ID" value="OB11G28000"/>
</dbReference>
<keyword evidence="5" id="KW-0611">Plant defense</keyword>
<name>J3NAG4_ORYBR</name>
<dbReference type="GO" id="GO:0051707">
    <property type="term" value="P:response to other organism"/>
    <property type="evidence" value="ECO:0007669"/>
    <property type="project" value="UniProtKB-ARBA"/>
</dbReference>
<reference evidence="12" key="1">
    <citation type="journal article" date="2013" name="Nat. Commun.">
        <title>Whole-genome sequencing of Oryza brachyantha reveals mechanisms underlying Oryza genome evolution.</title>
        <authorList>
            <person name="Chen J."/>
            <person name="Huang Q."/>
            <person name="Gao D."/>
            <person name="Wang J."/>
            <person name="Lang Y."/>
            <person name="Liu T."/>
            <person name="Li B."/>
            <person name="Bai Z."/>
            <person name="Luis Goicoechea J."/>
            <person name="Liang C."/>
            <person name="Chen C."/>
            <person name="Zhang W."/>
            <person name="Sun S."/>
            <person name="Liao Y."/>
            <person name="Zhang X."/>
            <person name="Yang L."/>
            <person name="Song C."/>
            <person name="Wang M."/>
            <person name="Shi J."/>
            <person name="Liu G."/>
            <person name="Liu J."/>
            <person name="Zhou H."/>
            <person name="Zhou W."/>
            <person name="Yu Q."/>
            <person name="An N."/>
            <person name="Chen Y."/>
            <person name="Cai Q."/>
            <person name="Wang B."/>
            <person name="Liu B."/>
            <person name="Min J."/>
            <person name="Huang Y."/>
            <person name="Wu H."/>
            <person name="Li Z."/>
            <person name="Zhang Y."/>
            <person name="Yin Y."/>
            <person name="Song W."/>
            <person name="Jiang J."/>
            <person name="Jackson S.A."/>
            <person name="Wing R.A."/>
            <person name="Wang J."/>
            <person name="Chen M."/>
        </authorList>
    </citation>
    <scope>NUCLEOTIDE SEQUENCE [LARGE SCALE GENOMIC DNA]</scope>
    <source>
        <strain evidence="12">cv. IRGC 101232</strain>
    </source>
</reference>
<keyword evidence="3" id="KW-0677">Repeat</keyword>
<reference evidence="12" key="2">
    <citation type="submission" date="2013-04" db="UniProtKB">
        <authorList>
            <consortium name="EnsemblPlants"/>
        </authorList>
    </citation>
    <scope>IDENTIFICATION</scope>
</reference>
<dbReference type="AlphaFoldDB" id="J3NAG4"/>
<dbReference type="PRINTS" id="PR00364">
    <property type="entry name" value="DISEASERSIST"/>
</dbReference>
<dbReference type="PANTHER" id="PTHR36766:SF36">
    <property type="entry name" value="AAA+ ATPASE DOMAIN-CONTAINING PROTEIN"/>
    <property type="match status" value="1"/>
</dbReference>
<evidence type="ECO:0000256" key="3">
    <source>
        <dbReference type="ARBA" id="ARBA00022737"/>
    </source>
</evidence>
<evidence type="ECO:0000313" key="12">
    <source>
        <dbReference type="EnsemblPlants" id="OB11G28000.1"/>
    </source>
</evidence>
<evidence type="ECO:0000256" key="6">
    <source>
        <dbReference type="ARBA" id="ARBA00022840"/>
    </source>
</evidence>
<evidence type="ECO:0000259" key="8">
    <source>
        <dbReference type="Pfam" id="PF00931"/>
    </source>
</evidence>
<dbReference type="Pfam" id="PF23598">
    <property type="entry name" value="LRR_14"/>
    <property type="match status" value="1"/>
</dbReference>
<sequence length="1054" mass="118703">MAIVLDAFASYVGELLKQATQDELNLLFGVPGEIASLEDRLHSLRDYLADTERRRITDESVQGWVRELKDAMYDATDILDLCHLKAMQRGGPVGCLDSLLFCLRNPLFAHDIGSRIKALNARLDAISKSASAFSFLKLEAYEDMAVSRRSSAADPRKTDPVLERSAVVGEKIEEDTRALVERLTNGKNAIIMMVAVVGTGGIGKTTLAKKVFNDEAIQEAFDKKIWLSVTQDVNEVELLRTAIKSAGGGNAGDINKTLLVPALVDTIRNKRFFLVLDDVWSDRAWNGLLKAPFSHGAAGSRVLLTTRHDTVARGMQAVHPFHHVDKLSTEDSWSLLKKQVASSEMEALEIDDTLKDIGMEIIHKCEGLPLAVKVMGGLLCTRKKQRADWEQVLQDFVRSVPPGELNDALYLSYQDLHPCLKQCFLHYSLLPKSVEWSNDTVIGMWVSEGFLHGDTDDLEKLGEACYKELIDRNLIEPDTDYAGEWFSSMHDVVRSFAQHLARDEALVVSSTGEIGKIALKSQKFLRLSVETNDSQPYDEFGWKHIQGQKSLRTLIVIGRLKISRGDSLINFSGLRILHIEDDNCPVFLVESLHQLKHLRYIFIKCRDIARLLRNISKLKLLQYLEIVSENSVKLPDSIVKLGQLRHLYLPGITINGMPRRFSELTNLRHLYRFPSQADSDWCSLQELGPLAQLRELSLINLENVPATSLATKARLVEKSHLSFLGLYCSSRLDDDGLVVDEGVPKEEERLIEEVLDELTPPLCLESISITGYFGERLPRWMMSRAAGAYDRLSIVMMNDLAYCTQLPDGLCRLPSLLYFSVSGAPAIKRVGPEFLIIQPSSSQRHHANAFPRLKDMKLLRMVEWEEWEWDQQLNIVQTMPALEKLMLKKCKLKCIPSGLSSQATALRIMDLVEIKQLNSVESFASLVELNLINNPDLERVLSLPRLRRLVIINCPKMRALEEVPELQRLVLEDCDMEELPGYLLKDASPRHLVLYCSLKLLTSIAAKESASGWSKLSHVQQVSAYTDGKQWHVLYTRDPYIFETNISNSSSSSN</sequence>
<dbReference type="GO" id="GO:0043531">
    <property type="term" value="F:ADP binding"/>
    <property type="evidence" value="ECO:0007669"/>
    <property type="project" value="InterPro"/>
</dbReference>
<dbReference type="STRING" id="4533.J3NAG4"/>
<dbReference type="InterPro" id="IPR032675">
    <property type="entry name" value="LRR_dom_sf"/>
</dbReference>
<dbReference type="InterPro" id="IPR038005">
    <property type="entry name" value="RX-like_CC"/>
</dbReference>
<dbReference type="SUPFAM" id="SSF52540">
    <property type="entry name" value="P-loop containing nucleoside triphosphate hydrolases"/>
    <property type="match status" value="1"/>
</dbReference>
<dbReference type="CDD" id="cd14798">
    <property type="entry name" value="RX-CC_like"/>
    <property type="match status" value="1"/>
</dbReference>
<keyword evidence="13" id="KW-1185">Reference proteome</keyword>
<protein>
    <submittedName>
        <fullName evidence="12">Uncharacterized protein</fullName>
    </submittedName>
</protein>
<dbReference type="Gramene" id="OB11G28000.1">
    <property type="protein sequence ID" value="OB11G28000.1"/>
    <property type="gene ID" value="OB11G28000"/>
</dbReference>
<keyword evidence="2" id="KW-0433">Leucine-rich repeat</keyword>
<dbReference type="InterPro" id="IPR055414">
    <property type="entry name" value="LRR_R13L4/SHOC2-like"/>
</dbReference>
<dbReference type="PANTHER" id="PTHR36766">
    <property type="entry name" value="PLANT BROAD-SPECTRUM MILDEW RESISTANCE PROTEIN RPW8"/>
    <property type="match status" value="1"/>
</dbReference>
<dbReference type="InterPro" id="IPR002182">
    <property type="entry name" value="NB-ARC"/>
</dbReference>
<evidence type="ECO:0000313" key="13">
    <source>
        <dbReference type="Proteomes" id="UP000006038"/>
    </source>
</evidence>
<dbReference type="Pfam" id="PF23559">
    <property type="entry name" value="WHD_DRP"/>
    <property type="match status" value="1"/>
</dbReference>
<evidence type="ECO:0000256" key="1">
    <source>
        <dbReference type="ARBA" id="ARBA00008894"/>
    </source>
</evidence>
<feature type="domain" description="NB-ARC" evidence="8">
    <location>
        <begin position="173"/>
        <end position="344"/>
    </location>
</feature>
<dbReference type="InterPro" id="IPR042197">
    <property type="entry name" value="Apaf_helical"/>
</dbReference>
<evidence type="ECO:0000256" key="4">
    <source>
        <dbReference type="ARBA" id="ARBA00022741"/>
    </source>
</evidence>
<dbReference type="Gene3D" id="3.80.10.10">
    <property type="entry name" value="Ribonuclease Inhibitor"/>
    <property type="match status" value="2"/>
</dbReference>
<dbReference type="Gene3D" id="3.40.50.300">
    <property type="entry name" value="P-loop containing nucleotide triphosphate hydrolases"/>
    <property type="match status" value="1"/>
</dbReference>
<dbReference type="HOGENOM" id="CLU_000837_8_6_1"/>
<dbReference type="InterPro" id="IPR058922">
    <property type="entry name" value="WHD_DRP"/>
</dbReference>
<dbReference type="eggNOG" id="KOG4658">
    <property type="taxonomic scope" value="Eukaryota"/>
</dbReference>
<dbReference type="InterPro" id="IPR027417">
    <property type="entry name" value="P-loop_NTPase"/>
</dbReference>
<evidence type="ECO:0000256" key="5">
    <source>
        <dbReference type="ARBA" id="ARBA00022821"/>
    </source>
</evidence>
<dbReference type="InterPro" id="IPR041118">
    <property type="entry name" value="Rx_N"/>
</dbReference>
<feature type="domain" description="Disease resistance R13L4/SHOC-2-like LRR" evidence="11">
    <location>
        <begin position="552"/>
        <end position="896"/>
    </location>
</feature>
<evidence type="ECO:0000259" key="11">
    <source>
        <dbReference type="Pfam" id="PF23598"/>
    </source>
</evidence>
<dbReference type="Pfam" id="PF18052">
    <property type="entry name" value="Rx_N"/>
    <property type="match status" value="1"/>
</dbReference>
<dbReference type="OMA" id="KESASGW"/>